<reference evidence="1 2" key="1">
    <citation type="submission" date="2015-01" db="EMBL/GenBank/DDBJ databases">
        <title>Evolution of Trichinella species and genotypes.</title>
        <authorList>
            <person name="Korhonen P.K."/>
            <person name="Edoardo P."/>
            <person name="Giuseppe L.R."/>
            <person name="Gasser R.B."/>
        </authorList>
    </citation>
    <scope>NUCLEOTIDE SEQUENCE [LARGE SCALE GENOMIC DNA]</scope>
    <source>
        <strain evidence="1">ISS470</strain>
    </source>
</reference>
<evidence type="ECO:0000313" key="2">
    <source>
        <dbReference type="Proteomes" id="UP000054995"/>
    </source>
</evidence>
<gene>
    <name evidence="1" type="ORF">T4D_4751</name>
</gene>
<proteinExistence type="predicted"/>
<dbReference type="Proteomes" id="UP000054995">
    <property type="component" value="Unassembled WGS sequence"/>
</dbReference>
<organism evidence="1 2">
    <name type="scientific">Trichinella pseudospiralis</name>
    <name type="common">Parasitic roundworm</name>
    <dbReference type="NCBI Taxonomy" id="6337"/>
    <lineage>
        <taxon>Eukaryota</taxon>
        <taxon>Metazoa</taxon>
        <taxon>Ecdysozoa</taxon>
        <taxon>Nematoda</taxon>
        <taxon>Enoplea</taxon>
        <taxon>Dorylaimia</taxon>
        <taxon>Trichinellida</taxon>
        <taxon>Trichinellidae</taxon>
        <taxon>Trichinella</taxon>
    </lineage>
</organism>
<evidence type="ECO:0000313" key="1">
    <source>
        <dbReference type="EMBL" id="KRY63516.1"/>
    </source>
</evidence>
<protein>
    <submittedName>
        <fullName evidence="1">Uncharacterized protein</fullName>
    </submittedName>
</protein>
<keyword evidence="2" id="KW-1185">Reference proteome</keyword>
<accession>A0A0V1DPN5</accession>
<dbReference type="EMBL" id="JYDT01002260">
    <property type="protein sequence ID" value="KRY63516.1"/>
    <property type="molecule type" value="Genomic_DNA"/>
</dbReference>
<dbReference type="AlphaFoldDB" id="A0A0V1DPN5"/>
<name>A0A0V1DPN5_TRIPS</name>
<comment type="caution">
    <text evidence="1">The sequence shown here is derived from an EMBL/GenBank/DDBJ whole genome shotgun (WGS) entry which is preliminary data.</text>
</comment>
<sequence>MNMGKQPMCACAIEFFAESLPGPRHAYISSASSGAQGLSPTQSMLSQ</sequence>